<evidence type="ECO:0000313" key="1">
    <source>
        <dbReference type="EMBL" id="KIH77717.1"/>
    </source>
</evidence>
<dbReference type="Proteomes" id="UP000035068">
    <property type="component" value="Unassembled WGS sequence"/>
</dbReference>
<organism evidence="1 2">
    <name type="scientific">Geoalkalibacter ferrihydriticus DSM 17813</name>
    <dbReference type="NCBI Taxonomy" id="1121915"/>
    <lineage>
        <taxon>Bacteria</taxon>
        <taxon>Pseudomonadati</taxon>
        <taxon>Thermodesulfobacteriota</taxon>
        <taxon>Desulfuromonadia</taxon>
        <taxon>Desulfuromonadales</taxon>
        <taxon>Geoalkalibacteraceae</taxon>
        <taxon>Geoalkalibacter</taxon>
    </lineage>
</organism>
<proteinExistence type="predicted"/>
<evidence type="ECO:0000313" key="2">
    <source>
        <dbReference type="Proteomes" id="UP000035068"/>
    </source>
</evidence>
<sequence>MELSESEQKDLRIILENVFGFQDASRWRMNAKVLELAAQMVQGAERCSEAMNYVPRPGIADSAYFRRELRNIARRAASGKKDMYQICAQAGARLKWKSALDIASQSL</sequence>
<comment type="caution">
    <text evidence="1">The sequence shown here is derived from an EMBL/GenBank/DDBJ whole genome shotgun (WGS) entry which is preliminary data.</text>
</comment>
<dbReference type="RefSeq" id="WP_040096065.1">
    <property type="nucleotide sequence ID" value="NZ_JWJD01000001.1"/>
</dbReference>
<dbReference type="EMBL" id="JWJD01000001">
    <property type="protein sequence ID" value="KIH77717.1"/>
    <property type="molecule type" value="Genomic_DNA"/>
</dbReference>
<reference evidence="1 2" key="1">
    <citation type="submission" date="2014-12" db="EMBL/GenBank/DDBJ databases">
        <title>Genomes of Geoalkalibacter ferrihydriticus and Geoalkalibacter subterraneus, two haloalkaliphilic metal-reducing members of the Geobacteraceae.</title>
        <authorList>
            <person name="Badalamenti J.P."/>
            <person name="Torres C.I."/>
            <person name="Krajmalnik-Brown R."/>
            <person name="Bond D.R."/>
        </authorList>
    </citation>
    <scope>NUCLEOTIDE SEQUENCE [LARGE SCALE GENOMIC DNA]</scope>
    <source>
        <strain evidence="1 2">DSM 17813</strain>
    </source>
</reference>
<name>A0A0C2HYA1_9BACT</name>
<accession>A0A0C2HYA1</accession>
<keyword evidence="2" id="KW-1185">Reference proteome</keyword>
<gene>
    <name evidence="1" type="ORF">GFER_03405</name>
</gene>
<dbReference type="AlphaFoldDB" id="A0A0C2HYA1"/>
<protein>
    <submittedName>
        <fullName evidence="1">Uncharacterized protein</fullName>
    </submittedName>
</protein>